<dbReference type="EMBL" id="PGOL01003058">
    <property type="protein sequence ID" value="PKI43314.1"/>
    <property type="molecule type" value="Genomic_DNA"/>
</dbReference>
<feature type="compositionally biased region" description="Polar residues" evidence="1">
    <location>
        <begin position="211"/>
        <end position="220"/>
    </location>
</feature>
<proteinExistence type="predicted"/>
<feature type="compositionally biased region" description="Polar residues" evidence="1">
    <location>
        <begin position="1"/>
        <end position="18"/>
    </location>
</feature>
<gene>
    <name evidence="2" type="ORF">CRG98_036294</name>
</gene>
<evidence type="ECO:0000256" key="1">
    <source>
        <dbReference type="SAM" id="MobiDB-lite"/>
    </source>
</evidence>
<name>A0A2I0IH48_PUNGR</name>
<protein>
    <submittedName>
        <fullName evidence="2">Uncharacterized protein</fullName>
    </submittedName>
</protein>
<evidence type="ECO:0000313" key="3">
    <source>
        <dbReference type="Proteomes" id="UP000233551"/>
    </source>
</evidence>
<dbReference type="Proteomes" id="UP000233551">
    <property type="component" value="Unassembled WGS sequence"/>
</dbReference>
<keyword evidence="3" id="KW-1185">Reference proteome</keyword>
<reference evidence="2 3" key="1">
    <citation type="submission" date="2017-11" db="EMBL/GenBank/DDBJ databases">
        <title>De-novo sequencing of pomegranate (Punica granatum L.) genome.</title>
        <authorList>
            <person name="Akparov Z."/>
            <person name="Amiraslanov A."/>
            <person name="Hajiyeva S."/>
            <person name="Abbasov M."/>
            <person name="Kaur K."/>
            <person name="Hamwieh A."/>
            <person name="Solovyev V."/>
            <person name="Salamov A."/>
            <person name="Braich B."/>
            <person name="Kosarev P."/>
            <person name="Mahmoud A."/>
            <person name="Hajiyev E."/>
            <person name="Babayeva S."/>
            <person name="Izzatullayeva V."/>
            <person name="Mammadov A."/>
            <person name="Mammadov A."/>
            <person name="Sharifova S."/>
            <person name="Ojaghi J."/>
            <person name="Eynullazada K."/>
            <person name="Bayramov B."/>
            <person name="Abdulazimova A."/>
            <person name="Shahmuradov I."/>
        </authorList>
    </citation>
    <scope>NUCLEOTIDE SEQUENCE [LARGE SCALE GENOMIC DNA]</scope>
    <source>
        <strain evidence="3">cv. AG2017</strain>
        <tissue evidence="2">Leaf</tissue>
    </source>
</reference>
<evidence type="ECO:0000313" key="2">
    <source>
        <dbReference type="EMBL" id="PKI43314.1"/>
    </source>
</evidence>
<feature type="region of interest" description="Disordered" evidence="1">
    <location>
        <begin position="1"/>
        <end position="28"/>
    </location>
</feature>
<accession>A0A2I0IH48</accession>
<organism evidence="2 3">
    <name type="scientific">Punica granatum</name>
    <name type="common">Pomegranate</name>
    <dbReference type="NCBI Taxonomy" id="22663"/>
    <lineage>
        <taxon>Eukaryota</taxon>
        <taxon>Viridiplantae</taxon>
        <taxon>Streptophyta</taxon>
        <taxon>Embryophyta</taxon>
        <taxon>Tracheophyta</taxon>
        <taxon>Spermatophyta</taxon>
        <taxon>Magnoliopsida</taxon>
        <taxon>eudicotyledons</taxon>
        <taxon>Gunneridae</taxon>
        <taxon>Pentapetalae</taxon>
        <taxon>rosids</taxon>
        <taxon>malvids</taxon>
        <taxon>Myrtales</taxon>
        <taxon>Lythraceae</taxon>
        <taxon>Punica</taxon>
    </lineage>
</organism>
<feature type="compositionally biased region" description="Basic and acidic residues" evidence="1">
    <location>
        <begin position="201"/>
        <end position="210"/>
    </location>
</feature>
<feature type="region of interest" description="Disordered" evidence="1">
    <location>
        <begin position="201"/>
        <end position="220"/>
    </location>
</feature>
<comment type="caution">
    <text evidence="2">The sequence shown here is derived from an EMBL/GenBank/DDBJ whole genome shotgun (WGS) entry which is preliminary data.</text>
</comment>
<feature type="compositionally biased region" description="Basic residues" evidence="1">
    <location>
        <begin position="19"/>
        <end position="28"/>
    </location>
</feature>
<dbReference type="AlphaFoldDB" id="A0A2I0IH48"/>
<sequence length="220" mass="24691">MVTPSQIGSQTMCTNRTFQSRRRRPKNHGHATLVKHCTLTTTFIGSMSTTPTHTRALWGQRSNAIQCTHCCSPQLPPAAPNAPVTRSLHQRAECEYSAAGLKKKVRTEAKSPVQDDVSEDSNTSSQCLRIGSAFVAKERQRERVLHGSYENMNGLLRYVAKLKKANDNKDRLVKEVESSRQATEAEFGQLKEHIIELESEMKDLKRDSEKSQTPSIKLNI</sequence>